<dbReference type="InterPro" id="IPR050626">
    <property type="entry name" value="Peptidase_M16"/>
</dbReference>
<evidence type="ECO:0000259" key="11">
    <source>
        <dbReference type="Pfam" id="PF16187"/>
    </source>
</evidence>
<accession>A0A8S9YXB0</accession>
<evidence type="ECO:0008006" key="15">
    <source>
        <dbReference type="Google" id="ProtNLM"/>
    </source>
</evidence>
<proteinExistence type="inferred from homology"/>
<organism evidence="13 14">
    <name type="scientific">Paragonimus skrjabini miyazakii</name>
    <dbReference type="NCBI Taxonomy" id="59628"/>
    <lineage>
        <taxon>Eukaryota</taxon>
        <taxon>Metazoa</taxon>
        <taxon>Spiralia</taxon>
        <taxon>Lophotrochozoa</taxon>
        <taxon>Platyhelminthes</taxon>
        <taxon>Trematoda</taxon>
        <taxon>Digenea</taxon>
        <taxon>Plagiorchiida</taxon>
        <taxon>Troglotremata</taxon>
        <taxon>Troglotrematidae</taxon>
        <taxon>Paragonimus</taxon>
    </lineage>
</organism>
<dbReference type="InterPro" id="IPR032632">
    <property type="entry name" value="Peptidase_M16_M"/>
</dbReference>
<dbReference type="Proteomes" id="UP000822476">
    <property type="component" value="Unassembled WGS sequence"/>
</dbReference>
<evidence type="ECO:0000256" key="6">
    <source>
        <dbReference type="ARBA" id="ARBA00023049"/>
    </source>
</evidence>
<dbReference type="PROSITE" id="PS00143">
    <property type="entry name" value="INSULINASE"/>
    <property type="match status" value="1"/>
</dbReference>
<feature type="domain" description="Peptidase M16 C-terminal" evidence="10">
    <location>
        <begin position="250"/>
        <end position="429"/>
    </location>
</feature>
<comment type="caution">
    <text evidence="13">The sequence shown here is derived from an EMBL/GenBank/DDBJ whole genome shotgun (WGS) entry which is preliminary data.</text>
</comment>
<name>A0A8S9YXB0_9TREM</name>
<dbReference type="InterPro" id="IPR054734">
    <property type="entry name" value="PqqF-like_C_4"/>
</dbReference>
<feature type="domain" description="Peptidase M16 middle/third" evidence="11">
    <location>
        <begin position="471"/>
        <end position="763"/>
    </location>
</feature>
<gene>
    <name evidence="13" type="ORF">EG68_05253</name>
</gene>
<evidence type="ECO:0000256" key="8">
    <source>
        <dbReference type="SAM" id="MobiDB-lite"/>
    </source>
</evidence>
<dbReference type="EMBL" id="JTDE01002131">
    <property type="protein sequence ID" value="KAF7257820.1"/>
    <property type="molecule type" value="Genomic_DNA"/>
</dbReference>
<evidence type="ECO:0000313" key="13">
    <source>
        <dbReference type="EMBL" id="KAF7257820.1"/>
    </source>
</evidence>
<protein>
    <recommendedName>
        <fullName evidence="15">Nardilysin</fullName>
    </recommendedName>
</protein>
<sequence length="1122" mass="127118">MPSVEENVLSLDKSLVDHRSYRFIQLENGLRAIVISNLKPGESIPEDSSSEEDDDEEDALDDGMIDSEAATEVADVNPGPDEHSENQSAAALCIQVGSFSDPLDAQGLSHFLEHMVFMGSKKYPTENDFDAYLSRRGGQSNAWTGNEHTLFHFDVKRKHFASCLDRFAQFFISPLLQQDSMDRELAAVHSEFELSNARDSSRVQFFISSLAKKESPYRIFSYVMNCFIPGNMKSLREIPEENGTDIYSLLQKHRQTMYSSHRMTLALHSKDSLDNLEAMVRKMFSSVPNSVPTSSSPFSGKPPADLSKFTDSFSNPSFNKFYRVCPIGDREKLRVVWALPPLSNAYESLPMQVISSLVGHEGNGSVLALLKAKNLAVSLVCGVCPTSDFEQSSICTLFTVYITLTDDGRDNVNEVCRILFDYFKVLRNSALISDVSSDGSSNGHLNSSNSRRIHTLHSYLLEYQSTHEAAFLYSEPEEPEDTVVHVANMMQLVPPERVFSAYHLLKKIDTRLLTDILQHFIPERAAIILLSGKFASSVTPNTTLQIEPWFNIRYTAEDISPEVLQDWQQSVPDTALHLPYTNAFLTSNFDLLPIKEDMKFPIDLNAGADGIYRRRYGQLWFQQSTKFRSPKVFFAVHLWSPLVPKSKENMALHMILTYGLNQTLSTIAYEGGEANLCYNLEYTESGLKICLNGFNEKLFFFYKTILDHIMSGASETSVSHFESYRESIRQLCFNESLKPKILNTHLQFYLLRKDTFLFDNLLSAIQNLSVADLLAYKQRFFSQLRITAYVHGNLTAESAIEFFDYTTRRTACTPLPKRKFTDTTNLSPGTYQLRVMNCNPSDVNMCIARVHLLGKTDLKRDTYNQLLASILSEPAFDFLRTKETLGYHVYLRCWRSSPGGNLHSGISLVACSQANRFSASYVTGRLTTFWYRIAPRILAAMSLDAFQTAVESLITMKQLEDPNMLTEVDRNWEEILVGEAMFNRRDACVKILKTIKKEDLFEFFLKEYLDPGNQRSLLIQVDAPPQGDPNFVIPQKSYSLDIRQVPINDQFLSEEQRSSNEVNVDAAVTACGYNCSKAAEFLNKWDPKLSNMDFSPDTHDSICINNVRSFRSGLSYENGRVV</sequence>
<dbReference type="SUPFAM" id="SSF63411">
    <property type="entry name" value="LuxS/MPP-like metallohydrolase"/>
    <property type="match status" value="4"/>
</dbReference>
<dbReference type="Pfam" id="PF22456">
    <property type="entry name" value="PqqF-like_C_4"/>
    <property type="match status" value="1"/>
</dbReference>
<keyword evidence="5" id="KW-0862">Zinc</keyword>
<dbReference type="Gene3D" id="3.30.830.10">
    <property type="entry name" value="Metalloenzyme, LuxS/M16 peptidase-like"/>
    <property type="match status" value="4"/>
</dbReference>
<dbReference type="PANTHER" id="PTHR43690">
    <property type="entry name" value="NARDILYSIN"/>
    <property type="match status" value="1"/>
</dbReference>
<evidence type="ECO:0000259" key="9">
    <source>
        <dbReference type="Pfam" id="PF00675"/>
    </source>
</evidence>
<evidence type="ECO:0000256" key="5">
    <source>
        <dbReference type="ARBA" id="ARBA00022833"/>
    </source>
</evidence>
<dbReference type="GO" id="GO:0005737">
    <property type="term" value="C:cytoplasm"/>
    <property type="evidence" value="ECO:0007669"/>
    <property type="project" value="UniProtKB-ARBA"/>
</dbReference>
<keyword evidence="2" id="KW-0645">Protease</keyword>
<keyword evidence="6" id="KW-0482">Metalloprotease</keyword>
<keyword evidence="3" id="KW-0479">Metal-binding</keyword>
<evidence type="ECO:0000256" key="1">
    <source>
        <dbReference type="ARBA" id="ARBA00007261"/>
    </source>
</evidence>
<dbReference type="Pfam" id="PF05193">
    <property type="entry name" value="Peptidase_M16_C"/>
    <property type="match status" value="1"/>
</dbReference>
<dbReference type="AlphaFoldDB" id="A0A8S9YXB0"/>
<dbReference type="Pfam" id="PF16187">
    <property type="entry name" value="Peptidase_M16_M"/>
    <property type="match status" value="1"/>
</dbReference>
<dbReference type="GO" id="GO:0006508">
    <property type="term" value="P:proteolysis"/>
    <property type="evidence" value="ECO:0007669"/>
    <property type="project" value="UniProtKB-KW"/>
</dbReference>
<evidence type="ECO:0000259" key="10">
    <source>
        <dbReference type="Pfam" id="PF05193"/>
    </source>
</evidence>
<dbReference type="InterPro" id="IPR007863">
    <property type="entry name" value="Peptidase_M16_C"/>
</dbReference>
<dbReference type="OrthoDB" id="4953at2759"/>
<feature type="domain" description="Coenzyme PQQ synthesis protein F-like C-terminal lobe" evidence="12">
    <location>
        <begin position="866"/>
        <end position="972"/>
    </location>
</feature>
<dbReference type="PANTHER" id="PTHR43690:SF18">
    <property type="entry name" value="INSULIN-DEGRADING ENZYME-RELATED"/>
    <property type="match status" value="1"/>
</dbReference>
<evidence type="ECO:0000256" key="2">
    <source>
        <dbReference type="ARBA" id="ARBA00022670"/>
    </source>
</evidence>
<evidence type="ECO:0000256" key="4">
    <source>
        <dbReference type="ARBA" id="ARBA00022801"/>
    </source>
</evidence>
<dbReference type="GO" id="GO:0004222">
    <property type="term" value="F:metalloendopeptidase activity"/>
    <property type="evidence" value="ECO:0007669"/>
    <property type="project" value="InterPro"/>
</dbReference>
<keyword evidence="4" id="KW-0378">Hydrolase</keyword>
<dbReference type="Pfam" id="PF00675">
    <property type="entry name" value="Peptidase_M16"/>
    <property type="match status" value="1"/>
</dbReference>
<evidence type="ECO:0000313" key="14">
    <source>
        <dbReference type="Proteomes" id="UP000822476"/>
    </source>
</evidence>
<dbReference type="InterPro" id="IPR011249">
    <property type="entry name" value="Metalloenz_LuxS/M16"/>
</dbReference>
<dbReference type="InterPro" id="IPR011765">
    <property type="entry name" value="Pept_M16_N"/>
</dbReference>
<dbReference type="GO" id="GO:0046872">
    <property type="term" value="F:metal ion binding"/>
    <property type="evidence" value="ECO:0007669"/>
    <property type="project" value="UniProtKB-KW"/>
</dbReference>
<evidence type="ECO:0000256" key="3">
    <source>
        <dbReference type="ARBA" id="ARBA00022723"/>
    </source>
</evidence>
<feature type="compositionally biased region" description="Acidic residues" evidence="8">
    <location>
        <begin position="44"/>
        <end position="59"/>
    </location>
</feature>
<dbReference type="InterPro" id="IPR001431">
    <property type="entry name" value="Pept_M16_Zn_BS"/>
</dbReference>
<feature type="domain" description="Peptidase M16 N-terminal" evidence="9">
    <location>
        <begin position="82"/>
        <end position="214"/>
    </location>
</feature>
<keyword evidence="14" id="KW-1185">Reference proteome</keyword>
<evidence type="ECO:0000256" key="7">
    <source>
        <dbReference type="RuleBase" id="RU004447"/>
    </source>
</evidence>
<evidence type="ECO:0000259" key="12">
    <source>
        <dbReference type="Pfam" id="PF22456"/>
    </source>
</evidence>
<feature type="region of interest" description="Disordered" evidence="8">
    <location>
        <begin position="40"/>
        <end position="59"/>
    </location>
</feature>
<comment type="similarity">
    <text evidence="1 7">Belongs to the peptidase M16 family.</text>
</comment>
<reference evidence="13" key="1">
    <citation type="submission" date="2019-07" db="EMBL/GenBank/DDBJ databases">
        <title>Annotation for the trematode Paragonimus miyazaki's.</title>
        <authorList>
            <person name="Choi Y.-J."/>
        </authorList>
    </citation>
    <scope>NUCLEOTIDE SEQUENCE</scope>
    <source>
        <strain evidence="13">Japan</strain>
    </source>
</reference>